<gene>
    <name evidence="1" type="ORF">DC28_04615</name>
</gene>
<sequence length="172" mass="20851">MGADTDPNRYEYDLQISESTVHLIIKSYRNNKIYNYNEKLWVFNESDKLIQKWDITRIKYKLSNLDDICFISFFEYDSDGRIIEVNELRTNQESNADNILDEFSIKENDFVKRIEFEYSEDLINRVLQYDGNELNSYYYYSNFDNMGNWRTVTQKNLDGEIINIWNRDIIYN</sequence>
<reference evidence="1 2" key="1">
    <citation type="submission" date="2014-05" db="EMBL/GenBank/DDBJ databases">
        <title>De novo Genome Sequence of Spirocheata sp.</title>
        <authorList>
            <person name="Shivani Y."/>
            <person name="Subhash Y."/>
            <person name="Tushar L."/>
            <person name="Sasikala C."/>
            <person name="Ramana C.V."/>
        </authorList>
    </citation>
    <scope>NUCLEOTIDE SEQUENCE [LARGE SCALE GENOMIC DNA]</scope>
    <source>
        <strain evidence="1 2">JC230</strain>
    </source>
</reference>
<keyword evidence="2" id="KW-1185">Reference proteome</keyword>
<comment type="caution">
    <text evidence="1">The sequence shown here is derived from an EMBL/GenBank/DDBJ whole genome shotgun (WGS) entry which is preliminary data.</text>
</comment>
<dbReference type="Proteomes" id="UP000029692">
    <property type="component" value="Unassembled WGS sequence"/>
</dbReference>
<proteinExistence type="predicted"/>
<accession>A0A098R088</accession>
<evidence type="ECO:0000313" key="2">
    <source>
        <dbReference type="Proteomes" id="UP000029692"/>
    </source>
</evidence>
<dbReference type="EMBL" id="JNUP01000037">
    <property type="protein sequence ID" value="KGE73314.1"/>
    <property type="molecule type" value="Genomic_DNA"/>
</dbReference>
<name>A0A098R088_9SPIO</name>
<evidence type="ECO:0000313" key="1">
    <source>
        <dbReference type="EMBL" id="KGE73314.1"/>
    </source>
</evidence>
<organism evidence="1 2">
    <name type="scientific">Spirochaeta lutea</name>
    <dbReference type="NCBI Taxonomy" id="1480694"/>
    <lineage>
        <taxon>Bacteria</taxon>
        <taxon>Pseudomonadati</taxon>
        <taxon>Spirochaetota</taxon>
        <taxon>Spirochaetia</taxon>
        <taxon>Spirochaetales</taxon>
        <taxon>Spirochaetaceae</taxon>
        <taxon>Spirochaeta</taxon>
    </lineage>
</organism>
<protein>
    <submittedName>
        <fullName evidence="1">Uncharacterized protein</fullName>
    </submittedName>
</protein>
<dbReference type="AlphaFoldDB" id="A0A098R088"/>